<dbReference type="PANTHER" id="PTHR11360:SF234">
    <property type="entry name" value="MFS-TYPE TRANSPORTER DBAD-RELATED"/>
    <property type="match status" value="1"/>
</dbReference>
<feature type="transmembrane region" description="Helical" evidence="4">
    <location>
        <begin position="367"/>
        <end position="388"/>
    </location>
</feature>
<feature type="transmembrane region" description="Helical" evidence="4">
    <location>
        <begin position="196"/>
        <end position="218"/>
    </location>
</feature>
<keyword evidence="4" id="KW-0812">Transmembrane</keyword>
<evidence type="ECO:0000256" key="1">
    <source>
        <dbReference type="ARBA" id="ARBA00004141"/>
    </source>
</evidence>
<organism evidence="6 7">
    <name type="scientific">Bimuria novae-zelandiae CBS 107.79</name>
    <dbReference type="NCBI Taxonomy" id="1447943"/>
    <lineage>
        <taxon>Eukaryota</taxon>
        <taxon>Fungi</taxon>
        <taxon>Dikarya</taxon>
        <taxon>Ascomycota</taxon>
        <taxon>Pezizomycotina</taxon>
        <taxon>Dothideomycetes</taxon>
        <taxon>Pleosporomycetidae</taxon>
        <taxon>Pleosporales</taxon>
        <taxon>Massarineae</taxon>
        <taxon>Didymosphaeriaceae</taxon>
        <taxon>Bimuria</taxon>
    </lineage>
</organism>
<dbReference type="Proteomes" id="UP000800036">
    <property type="component" value="Unassembled WGS sequence"/>
</dbReference>
<gene>
    <name evidence="6" type="ORF">BU23DRAFT_533637</name>
</gene>
<dbReference type="PROSITE" id="PS50850">
    <property type="entry name" value="MFS"/>
    <property type="match status" value="1"/>
</dbReference>
<feature type="compositionally biased region" description="Polar residues" evidence="3">
    <location>
        <begin position="1"/>
        <end position="13"/>
    </location>
</feature>
<sequence length="426" mass="46211">MALSTNKETSDSVPTPPKNEAIIDESESPPRDRGVWAWVQCVAGFCLFFNTWGMLNSFGIFQTFYEQDFLRNSSASQVSWIGTVQSSFIMLGSLYSGPLFDRGYLRHLVLLGSIILVFGMFMTSICTQYWHILLTQGVVMGLGTGCLFTPTTGVIASHFDKRRGLAMGIVSTGSTIGGIIFPVMFHKLVDSAGYGWTIRAIAFLMLALSILPVCSMRVRVKTPSSGNGLDIGAFRDPGFSFFAIAMFVGYLGLYIPFFYIQLYSLEERSIVGGLNVYTLPIMNAAGLLGRLALGYLGDRIGPLNAFMLSAWACGALVFAWSGMETKDSVIAFCVLYGFFSSGLITLPATVVAQNLCPDIRQYGVRMMLHLVPAALGLLIGNPIAGAILKDGWTGLQVFAASLIVASAIFSGLTKYFTVRLSKNIQG</sequence>
<feature type="domain" description="Major facilitator superfamily (MFS) profile" evidence="5">
    <location>
        <begin position="36"/>
        <end position="422"/>
    </location>
</feature>
<feature type="transmembrane region" description="Helical" evidence="4">
    <location>
        <begin position="108"/>
        <end position="132"/>
    </location>
</feature>
<dbReference type="InterPro" id="IPR020846">
    <property type="entry name" value="MFS_dom"/>
</dbReference>
<evidence type="ECO:0000313" key="6">
    <source>
        <dbReference type="EMBL" id="KAF1973118.1"/>
    </source>
</evidence>
<keyword evidence="4" id="KW-1133">Transmembrane helix</keyword>
<dbReference type="Gene3D" id="1.20.1250.20">
    <property type="entry name" value="MFS general substrate transporter like domains"/>
    <property type="match status" value="2"/>
</dbReference>
<feature type="transmembrane region" description="Helical" evidence="4">
    <location>
        <begin position="329"/>
        <end position="355"/>
    </location>
</feature>
<dbReference type="PANTHER" id="PTHR11360">
    <property type="entry name" value="MONOCARBOXYLATE TRANSPORTER"/>
    <property type="match status" value="1"/>
</dbReference>
<dbReference type="InterPro" id="IPR050327">
    <property type="entry name" value="Proton-linked_MCT"/>
</dbReference>
<dbReference type="Pfam" id="PF07690">
    <property type="entry name" value="MFS_1"/>
    <property type="match status" value="1"/>
</dbReference>
<comment type="similarity">
    <text evidence="2">Belongs to the major facilitator superfamily. Monocarboxylate porter (TC 2.A.1.13) family.</text>
</comment>
<feature type="transmembrane region" description="Helical" evidence="4">
    <location>
        <begin position="138"/>
        <end position="157"/>
    </location>
</feature>
<comment type="subcellular location">
    <subcellularLocation>
        <location evidence="1">Membrane</location>
        <topology evidence="1">Multi-pass membrane protein</topology>
    </subcellularLocation>
</comment>
<accession>A0A6A5V8D3</accession>
<proteinExistence type="inferred from homology"/>
<dbReference type="AlphaFoldDB" id="A0A6A5V8D3"/>
<dbReference type="EMBL" id="ML976682">
    <property type="protein sequence ID" value="KAF1973118.1"/>
    <property type="molecule type" value="Genomic_DNA"/>
</dbReference>
<dbReference type="InterPro" id="IPR011701">
    <property type="entry name" value="MFS"/>
</dbReference>
<evidence type="ECO:0000256" key="2">
    <source>
        <dbReference type="ARBA" id="ARBA00006727"/>
    </source>
</evidence>
<feature type="transmembrane region" description="Helical" evidence="4">
    <location>
        <begin position="305"/>
        <end position="323"/>
    </location>
</feature>
<evidence type="ECO:0000256" key="4">
    <source>
        <dbReference type="SAM" id="Phobius"/>
    </source>
</evidence>
<reference evidence="6" key="1">
    <citation type="journal article" date="2020" name="Stud. Mycol.">
        <title>101 Dothideomycetes genomes: a test case for predicting lifestyles and emergence of pathogens.</title>
        <authorList>
            <person name="Haridas S."/>
            <person name="Albert R."/>
            <person name="Binder M."/>
            <person name="Bloem J."/>
            <person name="Labutti K."/>
            <person name="Salamov A."/>
            <person name="Andreopoulos B."/>
            <person name="Baker S."/>
            <person name="Barry K."/>
            <person name="Bills G."/>
            <person name="Bluhm B."/>
            <person name="Cannon C."/>
            <person name="Castanera R."/>
            <person name="Culley D."/>
            <person name="Daum C."/>
            <person name="Ezra D."/>
            <person name="Gonzalez J."/>
            <person name="Henrissat B."/>
            <person name="Kuo A."/>
            <person name="Liang C."/>
            <person name="Lipzen A."/>
            <person name="Lutzoni F."/>
            <person name="Magnuson J."/>
            <person name="Mondo S."/>
            <person name="Nolan M."/>
            <person name="Ohm R."/>
            <person name="Pangilinan J."/>
            <person name="Park H.-J."/>
            <person name="Ramirez L."/>
            <person name="Alfaro M."/>
            <person name="Sun H."/>
            <person name="Tritt A."/>
            <person name="Yoshinaga Y."/>
            <person name="Zwiers L.-H."/>
            <person name="Turgeon B."/>
            <person name="Goodwin S."/>
            <person name="Spatafora J."/>
            <person name="Crous P."/>
            <person name="Grigoriev I."/>
        </authorList>
    </citation>
    <scope>NUCLEOTIDE SEQUENCE</scope>
    <source>
        <strain evidence="6">CBS 107.79</strain>
    </source>
</reference>
<evidence type="ECO:0000256" key="3">
    <source>
        <dbReference type="SAM" id="MobiDB-lite"/>
    </source>
</evidence>
<keyword evidence="7" id="KW-1185">Reference proteome</keyword>
<feature type="transmembrane region" description="Helical" evidence="4">
    <location>
        <begin position="75"/>
        <end position="96"/>
    </location>
</feature>
<feature type="transmembrane region" description="Helical" evidence="4">
    <location>
        <begin position="35"/>
        <end position="55"/>
    </location>
</feature>
<protein>
    <submittedName>
        <fullName evidence="6">Putative MFS monocarboxylate transporter</fullName>
    </submittedName>
</protein>
<dbReference type="SUPFAM" id="SSF103473">
    <property type="entry name" value="MFS general substrate transporter"/>
    <property type="match status" value="1"/>
</dbReference>
<feature type="transmembrane region" description="Helical" evidence="4">
    <location>
        <begin position="394"/>
        <end position="412"/>
    </location>
</feature>
<feature type="region of interest" description="Disordered" evidence="3">
    <location>
        <begin position="1"/>
        <end position="31"/>
    </location>
</feature>
<dbReference type="OrthoDB" id="6509908at2759"/>
<keyword evidence="4" id="KW-0472">Membrane</keyword>
<dbReference type="GO" id="GO:0022857">
    <property type="term" value="F:transmembrane transporter activity"/>
    <property type="evidence" value="ECO:0007669"/>
    <property type="project" value="InterPro"/>
</dbReference>
<dbReference type="InterPro" id="IPR036259">
    <property type="entry name" value="MFS_trans_sf"/>
</dbReference>
<evidence type="ECO:0000313" key="7">
    <source>
        <dbReference type="Proteomes" id="UP000800036"/>
    </source>
</evidence>
<feature type="transmembrane region" description="Helical" evidence="4">
    <location>
        <begin position="164"/>
        <end position="184"/>
    </location>
</feature>
<evidence type="ECO:0000259" key="5">
    <source>
        <dbReference type="PROSITE" id="PS50850"/>
    </source>
</evidence>
<dbReference type="GO" id="GO:0016020">
    <property type="term" value="C:membrane"/>
    <property type="evidence" value="ECO:0007669"/>
    <property type="project" value="UniProtKB-SubCell"/>
</dbReference>
<feature type="transmembrane region" description="Helical" evidence="4">
    <location>
        <begin position="239"/>
        <end position="262"/>
    </location>
</feature>
<name>A0A6A5V8D3_9PLEO</name>